<dbReference type="AlphaFoldDB" id="A0AAE1BUG9"/>
<dbReference type="EMBL" id="JAWQEG010006236">
    <property type="protein sequence ID" value="KAK3855399.1"/>
    <property type="molecule type" value="Genomic_DNA"/>
</dbReference>
<reference evidence="2" key="1">
    <citation type="submission" date="2023-10" db="EMBL/GenBank/DDBJ databases">
        <title>Genome assemblies of two species of porcelain crab, Petrolisthes cinctipes and Petrolisthes manimaculis (Anomura: Porcellanidae).</title>
        <authorList>
            <person name="Angst P."/>
        </authorList>
    </citation>
    <scope>NUCLEOTIDE SEQUENCE</scope>
    <source>
        <strain evidence="2">PB745_01</strain>
        <tissue evidence="2">Gill</tissue>
    </source>
</reference>
<evidence type="ECO:0000313" key="3">
    <source>
        <dbReference type="Proteomes" id="UP001286313"/>
    </source>
</evidence>
<accession>A0AAE1BUG9</accession>
<keyword evidence="3" id="KW-1185">Reference proteome</keyword>
<feature type="compositionally biased region" description="Polar residues" evidence="1">
    <location>
        <begin position="1"/>
        <end position="10"/>
    </location>
</feature>
<protein>
    <submittedName>
        <fullName evidence="2">Uncharacterized protein</fullName>
    </submittedName>
</protein>
<evidence type="ECO:0000313" key="2">
    <source>
        <dbReference type="EMBL" id="KAK3855399.1"/>
    </source>
</evidence>
<gene>
    <name evidence="2" type="ORF">Pcinc_038196</name>
</gene>
<organism evidence="2 3">
    <name type="scientific">Petrolisthes cinctipes</name>
    <name type="common">Flat porcelain crab</name>
    <dbReference type="NCBI Taxonomy" id="88211"/>
    <lineage>
        <taxon>Eukaryota</taxon>
        <taxon>Metazoa</taxon>
        <taxon>Ecdysozoa</taxon>
        <taxon>Arthropoda</taxon>
        <taxon>Crustacea</taxon>
        <taxon>Multicrustacea</taxon>
        <taxon>Malacostraca</taxon>
        <taxon>Eumalacostraca</taxon>
        <taxon>Eucarida</taxon>
        <taxon>Decapoda</taxon>
        <taxon>Pleocyemata</taxon>
        <taxon>Anomura</taxon>
        <taxon>Galatheoidea</taxon>
        <taxon>Porcellanidae</taxon>
        <taxon>Petrolisthes</taxon>
    </lineage>
</organism>
<comment type="caution">
    <text evidence="2">The sequence shown here is derived from an EMBL/GenBank/DDBJ whole genome shotgun (WGS) entry which is preliminary data.</text>
</comment>
<evidence type="ECO:0000256" key="1">
    <source>
        <dbReference type="SAM" id="MobiDB-lite"/>
    </source>
</evidence>
<feature type="region of interest" description="Disordered" evidence="1">
    <location>
        <begin position="1"/>
        <end position="29"/>
    </location>
</feature>
<name>A0AAE1BUG9_PETCI</name>
<dbReference type="Proteomes" id="UP001286313">
    <property type="component" value="Unassembled WGS sequence"/>
</dbReference>
<proteinExistence type="predicted"/>
<sequence length="98" mass="10623">MDTPTPTMATHTPGHPHPAISTGAHVDGRETPIPGMFKLHPGDHLTLACTHTLNRTLLPFINPSPALTRPLLPLFSLSRPYQTTPSLPTLSCTVYGRH</sequence>